<feature type="transmembrane region" description="Helical" evidence="1">
    <location>
        <begin position="383"/>
        <end position="400"/>
    </location>
</feature>
<proteinExistence type="inferred from homology"/>
<keyword evidence="1" id="KW-1003">Cell membrane</keyword>
<dbReference type="GO" id="GO:0005886">
    <property type="term" value="C:plasma membrane"/>
    <property type="evidence" value="ECO:0007669"/>
    <property type="project" value="UniProtKB-SubCell"/>
</dbReference>
<protein>
    <recommendedName>
        <fullName evidence="1">Polyprenol-phosphate-mannose--protein mannosyltransferase</fullName>
        <ecNumber evidence="1">2.4.1.-</ecNumber>
    </recommendedName>
</protein>
<dbReference type="AlphaFoldDB" id="A0A4V3I9V5"/>
<evidence type="ECO:0000259" key="3">
    <source>
        <dbReference type="Pfam" id="PF16192"/>
    </source>
</evidence>
<dbReference type="EC" id="2.4.1.-" evidence="1"/>
<feature type="transmembrane region" description="Helical" evidence="1">
    <location>
        <begin position="466"/>
        <end position="488"/>
    </location>
</feature>
<keyword evidence="1" id="KW-0328">Glycosyltransferase</keyword>
<evidence type="ECO:0000256" key="1">
    <source>
        <dbReference type="RuleBase" id="RU367007"/>
    </source>
</evidence>
<feature type="transmembrane region" description="Helical" evidence="1">
    <location>
        <begin position="228"/>
        <end position="246"/>
    </location>
</feature>
<gene>
    <name evidence="4" type="ORF">E3N84_10260</name>
</gene>
<reference evidence="4 5" key="1">
    <citation type="submission" date="2019-03" db="EMBL/GenBank/DDBJ databases">
        <title>Genomics of glacier-inhabiting Cryobacterium strains.</title>
        <authorList>
            <person name="Liu Q."/>
            <person name="Xin Y.-H."/>
        </authorList>
    </citation>
    <scope>NUCLEOTIDE SEQUENCE [LARGE SCALE GENOMIC DNA]</scope>
    <source>
        <strain evidence="4 5">CGMCC 1.10440</strain>
    </source>
</reference>
<dbReference type="InterPro" id="IPR027005">
    <property type="entry name" value="PMT-like"/>
</dbReference>
<evidence type="ECO:0000259" key="2">
    <source>
        <dbReference type="Pfam" id="PF13231"/>
    </source>
</evidence>
<keyword evidence="1" id="KW-1133">Transmembrane helix</keyword>
<comment type="subcellular location">
    <subcellularLocation>
        <location evidence="1">Cell membrane</location>
    </subcellularLocation>
</comment>
<name>A0A4V3I9V5_9MICO</name>
<dbReference type="Pfam" id="PF13231">
    <property type="entry name" value="PMT_2"/>
    <property type="match status" value="1"/>
</dbReference>
<feature type="transmembrane region" description="Helical" evidence="1">
    <location>
        <begin position="158"/>
        <end position="177"/>
    </location>
</feature>
<feature type="transmembrane region" description="Helical" evidence="1">
    <location>
        <begin position="12"/>
        <end position="29"/>
    </location>
</feature>
<dbReference type="InterPro" id="IPR038731">
    <property type="entry name" value="RgtA/B/C-like"/>
</dbReference>
<dbReference type="Proteomes" id="UP000298488">
    <property type="component" value="Unassembled WGS sequence"/>
</dbReference>
<feature type="transmembrane region" description="Helical" evidence="1">
    <location>
        <begin position="266"/>
        <end position="288"/>
    </location>
</feature>
<keyword evidence="1" id="KW-0472">Membrane</keyword>
<organism evidence="4 5">
    <name type="scientific">Terrimesophilobacter mesophilus</name>
    <dbReference type="NCBI Taxonomy" id="433647"/>
    <lineage>
        <taxon>Bacteria</taxon>
        <taxon>Bacillati</taxon>
        <taxon>Actinomycetota</taxon>
        <taxon>Actinomycetes</taxon>
        <taxon>Micrococcales</taxon>
        <taxon>Microbacteriaceae</taxon>
        <taxon>Terrimesophilobacter</taxon>
    </lineage>
</organism>
<comment type="pathway">
    <text evidence="1">Protein modification; protein glycosylation.</text>
</comment>
<feature type="transmembrane region" description="Helical" evidence="1">
    <location>
        <begin position="106"/>
        <end position="127"/>
    </location>
</feature>
<evidence type="ECO:0000313" key="5">
    <source>
        <dbReference type="Proteomes" id="UP000298488"/>
    </source>
</evidence>
<comment type="similarity">
    <text evidence="1">Belongs to the glycosyltransferase 39 family.</text>
</comment>
<feature type="domain" description="Glycosyltransferase RgtA/B/C/D-like" evidence="2">
    <location>
        <begin position="85"/>
        <end position="169"/>
    </location>
</feature>
<feature type="domain" description="Protein O-mannosyl-transferase C-terminal four TM" evidence="3">
    <location>
        <begin position="316"/>
        <end position="507"/>
    </location>
</feature>
<keyword evidence="1" id="KW-0812">Transmembrane</keyword>
<comment type="caution">
    <text evidence="4">The sequence shown here is derived from an EMBL/GenBank/DDBJ whole genome shotgun (WGS) entry which is preliminary data.</text>
</comment>
<feature type="transmembrane region" description="Helical" evidence="1">
    <location>
        <begin position="134"/>
        <end position="152"/>
    </location>
</feature>
<evidence type="ECO:0000313" key="4">
    <source>
        <dbReference type="EMBL" id="TFB80868.1"/>
    </source>
</evidence>
<feature type="transmembrane region" description="Helical" evidence="1">
    <location>
        <begin position="430"/>
        <end position="454"/>
    </location>
</feature>
<accession>A0A4V3I9V5</accession>
<dbReference type="InterPro" id="IPR032421">
    <property type="entry name" value="PMT_4TMC"/>
</dbReference>
<dbReference type="UniPathway" id="UPA00378"/>
<dbReference type="Pfam" id="PF16192">
    <property type="entry name" value="PMT_4TMC"/>
    <property type="match status" value="1"/>
</dbReference>
<comment type="function">
    <text evidence="1">Protein O-mannosyltransferase that catalyzes the transfer of a single mannose residue from a polyprenol phospho-mannosyl lipidic donor to the hydroxyl group of selected serine and threonine residues in acceptor proteins.</text>
</comment>
<dbReference type="OrthoDB" id="9776737at2"/>
<dbReference type="PANTHER" id="PTHR10050">
    <property type="entry name" value="DOLICHYL-PHOSPHATE-MANNOSE--PROTEIN MANNOSYLTRANSFERASE"/>
    <property type="match status" value="1"/>
</dbReference>
<sequence length="508" mass="56727">MLSTPARQRVWAWGGPIAVTLLAAVLRLWNLGSPHSLVFDETYYVKDSWTLMHLGYEARWPAEADASFNAGDVDQYLTDGSFVVHPPLGKWIIALGLAIFGAQDAVGWRISTAIAGILLVALVAVIARGLFHSTLLATIAGGLLAIDGNAIVMSRVALLDGILTLFVMLGFGAILLDRGHSARRLERWRRRRAEAGRSIDWGPALWWRPWLVAAGLAFGLASAVKWNGLYFLAGFAVYTLVVDAVARRRAGVTFFGSGVAFKQAPVSFLLTVPIALVAYLVTWTGWFVTDGGYYRHWVQQTGSTWQGLLAWVPVDFQNFWHYQASAYAYHIGEHQPHGYQANPLTWLLMIRPTAMFYQGSDFGQNGCAVTRCGESITGIANPFIWWGAVAAAVYLVYRVVRYREWQVGAILTGLAVGYLPWLLYLNRTVFQFYTIVFEPFLILGLVFVMGLLLGKRSDETWRRVGGIRLIAVILVAMVLVSAFFFPLWTGMQVPLEFIQLHYWLPTWR</sequence>
<dbReference type="PANTHER" id="PTHR10050:SF46">
    <property type="entry name" value="PROTEIN O-MANNOSYL-TRANSFERASE 2"/>
    <property type="match status" value="1"/>
</dbReference>
<keyword evidence="1 4" id="KW-0808">Transferase</keyword>
<dbReference type="GO" id="GO:0004169">
    <property type="term" value="F:dolichyl-phosphate-mannose-protein mannosyltransferase activity"/>
    <property type="evidence" value="ECO:0007669"/>
    <property type="project" value="UniProtKB-UniRule"/>
</dbReference>
<dbReference type="EMBL" id="SOFI01000003">
    <property type="protein sequence ID" value="TFB80868.1"/>
    <property type="molecule type" value="Genomic_DNA"/>
</dbReference>
<feature type="transmembrane region" description="Helical" evidence="1">
    <location>
        <begin position="198"/>
        <end position="222"/>
    </location>
</feature>
<keyword evidence="5" id="KW-1185">Reference proteome</keyword>
<feature type="transmembrane region" description="Helical" evidence="1">
    <location>
        <begin position="407"/>
        <end position="424"/>
    </location>
</feature>